<dbReference type="Proteomes" id="UP000030045">
    <property type="component" value="Segment"/>
</dbReference>
<evidence type="ECO:0000313" key="1">
    <source>
        <dbReference type="EMBL" id="AGK86512.1"/>
    </source>
</evidence>
<dbReference type="EMBL" id="KC310802">
    <property type="protein sequence ID" value="AGK86512.1"/>
    <property type="molecule type" value="Genomic_DNA"/>
</dbReference>
<dbReference type="RefSeq" id="YP_009103167.1">
    <property type="nucleotide sequence ID" value="NC_025456.1"/>
</dbReference>
<protein>
    <submittedName>
        <fullName evidence="1">Uncharacterized protein</fullName>
    </submittedName>
</protein>
<keyword evidence="2" id="KW-1185">Reference proteome</keyword>
<gene>
    <name evidence="1" type="ORF">S-CBP1_0006</name>
</gene>
<accession>A0A096VKD4</accession>
<sequence>MTDEEYMQQLINEWKRIDDDPDVEDDFFDLINLMEDCE</sequence>
<proteinExistence type="predicted"/>
<dbReference type="GeneID" id="22112086"/>
<evidence type="ECO:0000313" key="2">
    <source>
        <dbReference type="Proteomes" id="UP000030045"/>
    </source>
</evidence>
<name>A0A096VKD4_9CAUD</name>
<reference evidence="1 2" key="2">
    <citation type="journal article" date="2015" name="PLoS ONE">
        <title>Comparative Genomic and Phylogenomic Analyses Reveal a Conserved Core Genome Shared by Estuarine and Oceanic Cyanopodoviruses.</title>
        <authorList>
            <person name="Huang S."/>
            <person name="Zhang S."/>
            <person name="Jiao N."/>
            <person name="Chen F."/>
        </authorList>
    </citation>
    <scope>NUCLEOTIDE SEQUENCE [LARGE SCALE GENOMIC DNA]</scope>
</reference>
<organism evidence="1 2">
    <name type="scientific">Synechococcus phage S-CBP1</name>
    <dbReference type="NCBI Taxonomy" id="1273711"/>
    <lineage>
        <taxon>Viruses</taxon>
        <taxon>Duplodnaviria</taxon>
        <taxon>Heunggongvirae</taxon>
        <taxon>Uroviricota</taxon>
        <taxon>Caudoviricetes</taxon>
        <taxon>Autographivirales</taxon>
        <taxon>Sechaudvirinae</taxon>
        <taxon>Angmobvirus</taxon>
        <taxon>Angmobvirus SCBP1</taxon>
    </lineage>
</organism>
<reference evidence="2" key="1">
    <citation type="submission" date="2012-12" db="EMBL/GenBank/DDBJ databases">
        <title>Genomics of marine cyanopodoviruses.</title>
        <authorList>
            <person name="Huang S."/>
            <person name="Chen F."/>
        </authorList>
    </citation>
    <scope>NUCLEOTIDE SEQUENCE [LARGE SCALE GENOMIC DNA]</scope>
</reference>
<dbReference type="KEGG" id="vg:22112086"/>